<dbReference type="AlphaFoldDB" id="A0A0G0YMC5"/>
<sequence length="239" mass="26044">MKSQKGFSAVLLMAIGVGLLFATAQLISAEVKNNTGAVAGWSDFLFKQSTPKITGNAAPAGAHYNLNIIGVPKNKTAEMTGSSGHRIFVPLVGKCKINLRQGDFQVVDGNCTDNNQSSFQLPNPDPENDGTTEYSVWARALGKPGGQSSTTTCATDPTTGQEWCSVYRMVMVRDSGKSTFSDVSKELLYVYVDLNADGIVERYNLFNDALQDYFWSYDNNGLKLLQLRFYQVPSTVPAQ</sequence>
<accession>A0A0G0YMC5</accession>
<evidence type="ECO:0000313" key="2">
    <source>
        <dbReference type="Proteomes" id="UP000033847"/>
    </source>
</evidence>
<comment type="caution">
    <text evidence="1">The sequence shown here is derived from an EMBL/GenBank/DDBJ whole genome shotgun (WGS) entry which is preliminary data.</text>
</comment>
<dbReference type="Proteomes" id="UP000033847">
    <property type="component" value="Unassembled WGS sequence"/>
</dbReference>
<name>A0A0G0YMC5_UNCKA</name>
<gene>
    <name evidence="1" type="ORF">UV00_C0011G0018</name>
</gene>
<protein>
    <submittedName>
        <fullName evidence="1">Uncharacterized protein</fullName>
    </submittedName>
</protein>
<proteinExistence type="predicted"/>
<dbReference type="EMBL" id="LCCU01000011">
    <property type="protein sequence ID" value="KKS37835.1"/>
    <property type="molecule type" value="Genomic_DNA"/>
</dbReference>
<reference evidence="1 2" key="1">
    <citation type="journal article" date="2015" name="Nature">
        <title>rRNA introns, odd ribosomes, and small enigmatic genomes across a large radiation of phyla.</title>
        <authorList>
            <person name="Brown C.T."/>
            <person name="Hug L.A."/>
            <person name="Thomas B.C."/>
            <person name="Sharon I."/>
            <person name="Castelle C.J."/>
            <person name="Singh A."/>
            <person name="Wilkins M.J."/>
            <person name="Williams K.H."/>
            <person name="Banfield J.F."/>
        </authorList>
    </citation>
    <scope>NUCLEOTIDE SEQUENCE [LARGE SCALE GENOMIC DNA]</scope>
</reference>
<evidence type="ECO:0000313" key="1">
    <source>
        <dbReference type="EMBL" id="KKS37835.1"/>
    </source>
</evidence>
<organism evidence="1 2">
    <name type="scientific">candidate division WWE3 bacterium GW2011_GWF1_42_14</name>
    <dbReference type="NCBI Taxonomy" id="1619138"/>
    <lineage>
        <taxon>Bacteria</taxon>
        <taxon>Katanobacteria</taxon>
    </lineage>
</organism>